<keyword evidence="6" id="KW-0511">Multifunctional enzyme</keyword>
<dbReference type="NCBIfam" id="NF003802">
    <property type="entry name" value="PRK05388.1"/>
    <property type="match status" value="1"/>
</dbReference>
<dbReference type="Pfam" id="PF01960">
    <property type="entry name" value="ArgJ"/>
    <property type="match status" value="1"/>
</dbReference>
<feature type="binding site" evidence="6">
    <location>
        <position position="193"/>
    </location>
    <ligand>
        <name>substrate</name>
    </ligand>
</feature>
<dbReference type="RefSeq" id="WP_025387598.1">
    <property type="nucleotide sequence ID" value="NZ_CP004350.1"/>
</dbReference>
<keyword evidence="8" id="KW-1185">Reference proteome</keyword>
<evidence type="ECO:0000256" key="4">
    <source>
        <dbReference type="ARBA" id="ARBA00022813"/>
    </source>
</evidence>
<comment type="pathway">
    <text evidence="6">Amino-acid biosynthesis; L-arginine biosynthesis; L-ornithine and N-acetyl-L-glutamate from L-glutamate and N(2)-acetyl-L-ornithine (cyclic): step 1/1.</text>
</comment>
<dbReference type="EC" id="2.3.1.35" evidence="6"/>
<feature type="site" description="Involved in the stabilization of negative charge on the oxyanion by the formation of the oxyanion hole" evidence="6">
    <location>
        <position position="133"/>
    </location>
</feature>
<evidence type="ECO:0000256" key="5">
    <source>
        <dbReference type="ARBA" id="ARBA00023315"/>
    </source>
</evidence>
<keyword evidence="6" id="KW-0028">Amino-acid biosynthesis</keyword>
<evidence type="ECO:0000256" key="3">
    <source>
        <dbReference type="ARBA" id="ARBA00022679"/>
    </source>
</evidence>
<sequence>MTSSENTGPVESAESSASLPLGVTLPQGFLAASTTAGIKPSGNSDMALVVNQGPRFDAAAVFTRNRVVAAPVKVSRAALVEGEPNQIKAVVFNAGNANACNGAQGMADAKKMAEGTAIALGLASHEIAVCSTGLIGELMPMDKVHGGIEKLAKNLGADPSFGAGAATAIMTTDTLPKQTAVHGEGWTIGGMGKGVGMMAPSLATMLVSLTTDAIASPAALDEALRKACDVTFNTLDVDGSTSTNDTVIIQANGASGVEPTQEELDEAVLKACADLANQLQADAEGVTKRVKITVKGTVSDEQALNAARTLGRDNLFKCAMFGSDPNWGRVLAAVGMADADMDPDNISVFFNDQPVCVESTGAPGAREVDLSGADIDVLVDLGTSGNGTAFVRTTDLSHEYVEINSAYSS</sequence>
<feature type="binding site" evidence="6">
    <location>
        <position position="409"/>
    </location>
    <ligand>
        <name>substrate</name>
    </ligand>
</feature>
<evidence type="ECO:0000256" key="2">
    <source>
        <dbReference type="ARBA" id="ARBA00011475"/>
    </source>
</evidence>
<dbReference type="Gene3D" id="3.10.20.340">
    <property type="entry name" value="ArgJ beta chain, C-terminal domain"/>
    <property type="match status" value="1"/>
</dbReference>
<dbReference type="InterPro" id="IPR016117">
    <property type="entry name" value="ArgJ-like_dom_sf"/>
</dbReference>
<accession>A0ABM5PQF5</accession>
<dbReference type="GeneID" id="82877708"/>
<dbReference type="SUPFAM" id="SSF56266">
    <property type="entry name" value="DmpA/ArgJ-like"/>
    <property type="match status" value="1"/>
</dbReference>
<feature type="binding site" evidence="6">
    <location>
        <position position="284"/>
    </location>
    <ligand>
        <name>substrate</name>
    </ligand>
</feature>
<keyword evidence="3 6" id="KW-0808">Transferase</keyword>
<evidence type="ECO:0000313" key="7">
    <source>
        <dbReference type="EMBL" id="AHI20133.1"/>
    </source>
</evidence>
<dbReference type="PANTHER" id="PTHR23100">
    <property type="entry name" value="ARGININE BIOSYNTHESIS BIFUNCTIONAL PROTEIN ARGJ"/>
    <property type="match status" value="1"/>
</dbReference>
<dbReference type="CDD" id="cd02152">
    <property type="entry name" value="OAT"/>
    <property type="match status" value="1"/>
</dbReference>
<proteinExistence type="inferred from homology"/>
<dbReference type="PANTHER" id="PTHR23100:SF0">
    <property type="entry name" value="ARGININE BIOSYNTHESIS BIFUNCTIONAL PROTEIN ARGJ, MITOCHONDRIAL"/>
    <property type="match status" value="1"/>
</dbReference>
<evidence type="ECO:0000256" key="1">
    <source>
        <dbReference type="ARBA" id="ARBA00006774"/>
    </source>
</evidence>
<feature type="binding site" evidence="6">
    <location>
        <position position="171"/>
    </location>
    <ligand>
        <name>substrate</name>
    </ligand>
</feature>
<comment type="subcellular location">
    <subcellularLocation>
        <location evidence="6">Cytoplasm</location>
    </subcellularLocation>
</comment>
<evidence type="ECO:0000256" key="6">
    <source>
        <dbReference type="HAMAP-Rule" id="MF_01106"/>
    </source>
</evidence>
<feature type="chain" id="PRO_5044936684" description="Arginine biosynthesis bifunctional protein ArgJ alpha chain" evidence="6">
    <location>
        <begin position="1"/>
        <end position="203"/>
    </location>
</feature>
<evidence type="ECO:0000313" key="8">
    <source>
        <dbReference type="Proteomes" id="UP000019226"/>
    </source>
</evidence>
<dbReference type="EC" id="2.3.1.1" evidence="6"/>
<feature type="binding site" evidence="6">
    <location>
        <position position="204"/>
    </location>
    <ligand>
        <name>substrate</name>
    </ligand>
</feature>
<comment type="subunit">
    <text evidence="2 6">Heterotetramer of two alpha and two beta chains.</text>
</comment>
<dbReference type="InterPro" id="IPR042195">
    <property type="entry name" value="ArgJ_beta_C"/>
</dbReference>
<comment type="catalytic activity">
    <reaction evidence="6">
        <text>N(2)-acetyl-L-ornithine + L-glutamate = N-acetyl-L-glutamate + L-ornithine</text>
        <dbReference type="Rhea" id="RHEA:15349"/>
        <dbReference type="ChEBI" id="CHEBI:29985"/>
        <dbReference type="ChEBI" id="CHEBI:44337"/>
        <dbReference type="ChEBI" id="CHEBI:46911"/>
        <dbReference type="ChEBI" id="CHEBI:57805"/>
        <dbReference type="EC" id="2.3.1.35"/>
    </reaction>
</comment>
<dbReference type="InterPro" id="IPR002813">
    <property type="entry name" value="Arg_biosynth_ArgJ"/>
</dbReference>
<name>A0ABM5PQF5_9CORY</name>
<dbReference type="HAMAP" id="MF_01106">
    <property type="entry name" value="ArgJ"/>
    <property type="match status" value="1"/>
</dbReference>
<feature type="chain" id="PRO_5044936683" description="Arginine biosynthesis bifunctional protein ArgJ beta chain" evidence="6">
    <location>
        <begin position="204"/>
        <end position="409"/>
    </location>
</feature>
<reference evidence="8" key="1">
    <citation type="submission" date="2013-02" db="EMBL/GenBank/DDBJ databases">
        <title>The complete genome sequence of Corynebacterium casei LMG S-19264 (=DSM 44701).</title>
        <authorList>
            <person name="Ruckert C."/>
            <person name="Albersmeier A."/>
            <person name="Kalinowski J."/>
        </authorList>
    </citation>
    <scope>NUCLEOTIDE SEQUENCE [LARGE SCALE GENOMIC DNA]</scope>
    <source>
        <strain evidence="8">LMG S-19264</strain>
    </source>
</reference>
<protein>
    <recommendedName>
        <fullName evidence="6">Arginine biosynthesis bifunctional protein ArgJ</fullName>
    </recommendedName>
    <domain>
        <recommendedName>
            <fullName evidence="6">Glutamate N-acetyltransferase</fullName>
            <ecNumber evidence="6">2.3.1.35</ecNumber>
        </recommendedName>
        <alternativeName>
            <fullName evidence="6">Ornithine acetyltransferase</fullName>
            <shortName evidence="6">OATase</shortName>
        </alternativeName>
        <alternativeName>
            <fullName evidence="6">Ornithine transacetylase</fullName>
        </alternativeName>
    </domain>
    <domain>
        <recommendedName>
            <fullName evidence="6">Amino-acid acetyltransferase</fullName>
            <ecNumber evidence="6">2.3.1.1</ecNumber>
        </recommendedName>
        <alternativeName>
            <fullName evidence="6">N-acetylglutamate synthase</fullName>
            <shortName evidence="6">AGSase</shortName>
        </alternativeName>
    </domain>
    <component>
        <recommendedName>
            <fullName evidence="6">Arginine biosynthesis bifunctional protein ArgJ alpha chain</fullName>
        </recommendedName>
    </component>
    <component>
        <recommendedName>
            <fullName evidence="6">Arginine biosynthesis bifunctional protein ArgJ beta chain</fullName>
        </recommendedName>
    </component>
</protein>
<feature type="site" description="Involved in the stabilization of negative charge on the oxyanion by the formation of the oxyanion hole" evidence="6">
    <location>
        <position position="132"/>
    </location>
</feature>
<comment type="catalytic activity">
    <reaction evidence="6">
        <text>L-glutamate + acetyl-CoA = N-acetyl-L-glutamate + CoA + H(+)</text>
        <dbReference type="Rhea" id="RHEA:24292"/>
        <dbReference type="ChEBI" id="CHEBI:15378"/>
        <dbReference type="ChEBI" id="CHEBI:29985"/>
        <dbReference type="ChEBI" id="CHEBI:44337"/>
        <dbReference type="ChEBI" id="CHEBI:57287"/>
        <dbReference type="ChEBI" id="CHEBI:57288"/>
        <dbReference type="EC" id="2.3.1.1"/>
    </reaction>
</comment>
<dbReference type="Gene3D" id="3.60.70.12">
    <property type="entry name" value="L-amino peptidase D-ALA esterase/amidase"/>
    <property type="match status" value="1"/>
</dbReference>
<dbReference type="GO" id="GO:0004358">
    <property type="term" value="F:L-glutamate N-acetyltransferase activity, acting on acetyl-L-ornithine as donor"/>
    <property type="evidence" value="ECO:0007669"/>
    <property type="project" value="UniProtKB-EC"/>
</dbReference>
<dbReference type="NCBIfam" id="TIGR00120">
    <property type="entry name" value="ArgJ"/>
    <property type="match status" value="1"/>
</dbReference>
<comment type="function">
    <text evidence="6">Catalyzes two activities which are involved in the cyclic version of arginine biosynthesis: the synthesis of N-acetylglutamate from glutamate and acetyl-CoA as the acetyl donor, and of ornithine by transacetylation between N(2)-acetylornithine and glutamate.</text>
</comment>
<comment type="similarity">
    <text evidence="1 6">Belongs to the ArgJ family.</text>
</comment>
<gene>
    <name evidence="6 7" type="primary">argJ</name>
    <name evidence="7" type="ORF">CCASEI_07820</name>
</gene>
<keyword evidence="6" id="KW-0963">Cytoplasm</keyword>
<keyword evidence="4 6" id="KW-0068">Autocatalytic cleavage</keyword>
<feature type="active site" description="Nucleophile" evidence="6">
    <location>
        <position position="204"/>
    </location>
</feature>
<organism evidence="7 8">
    <name type="scientific">Corynebacterium casei LMG S-19264</name>
    <dbReference type="NCBI Taxonomy" id="1285583"/>
    <lineage>
        <taxon>Bacteria</taxon>
        <taxon>Bacillati</taxon>
        <taxon>Actinomycetota</taxon>
        <taxon>Actinomycetes</taxon>
        <taxon>Mycobacteriales</taxon>
        <taxon>Corynebacteriaceae</taxon>
        <taxon>Corynebacterium</taxon>
    </lineage>
</organism>
<keyword evidence="6" id="KW-0055">Arginine biosynthesis</keyword>
<comment type="pathway">
    <text evidence="6">Amino-acid biosynthesis; L-arginine biosynthesis; N(2)-acetyl-L-ornithine from L-glutamate: step 1/4.</text>
</comment>
<feature type="site" description="Cleavage; by autolysis" evidence="6">
    <location>
        <begin position="203"/>
        <end position="204"/>
    </location>
</feature>
<keyword evidence="5 6" id="KW-0012">Acyltransferase</keyword>
<dbReference type="EMBL" id="CP004350">
    <property type="protein sequence ID" value="AHI20133.1"/>
    <property type="molecule type" value="Genomic_DNA"/>
</dbReference>
<feature type="binding site" evidence="6">
    <location>
        <position position="404"/>
    </location>
    <ligand>
        <name>substrate</name>
    </ligand>
</feature>
<dbReference type="Proteomes" id="UP000019226">
    <property type="component" value="Chromosome"/>
</dbReference>